<evidence type="ECO:0000313" key="1">
    <source>
        <dbReference type="EMBL" id="GAA3522964.1"/>
    </source>
</evidence>
<name>A0ABP6UUR0_9FLAO</name>
<reference evidence="2" key="1">
    <citation type="journal article" date="2019" name="Int. J. Syst. Evol. Microbiol.">
        <title>The Global Catalogue of Microorganisms (GCM) 10K type strain sequencing project: providing services to taxonomists for standard genome sequencing and annotation.</title>
        <authorList>
            <consortium name="The Broad Institute Genomics Platform"/>
            <consortium name="The Broad Institute Genome Sequencing Center for Infectious Disease"/>
            <person name="Wu L."/>
            <person name="Ma J."/>
        </authorList>
    </citation>
    <scope>NUCLEOTIDE SEQUENCE [LARGE SCALE GENOMIC DNA]</scope>
    <source>
        <strain evidence="2">JCM 17106</strain>
    </source>
</reference>
<organism evidence="1 2">
    <name type="scientific">Aquimarina addita</name>
    <dbReference type="NCBI Taxonomy" id="870485"/>
    <lineage>
        <taxon>Bacteria</taxon>
        <taxon>Pseudomonadati</taxon>
        <taxon>Bacteroidota</taxon>
        <taxon>Flavobacteriia</taxon>
        <taxon>Flavobacteriales</taxon>
        <taxon>Flavobacteriaceae</taxon>
        <taxon>Aquimarina</taxon>
    </lineage>
</organism>
<protein>
    <recommendedName>
        <fullName evidence="3">DUF3253 domain-containing protein</fullName>
    </recommendedName>
</protein>
<gene>
    <name evidence="1" type="ORF">GCM10022393_42100</name>
</gene>
<dbReference type="RefSeq" id="WP_344930868.1">
    <property type="nucleotide sequence ID" value="NZ_BAABCW010000032.1"/>
</dbReference>
<dbReference type="InterPro" id="IPR036390">
    <property type="entry name" value="WH_DNA-bd_sf"/>
</dbReference>
<dbReference type="EMBL" id="BAABCW010000032">
    <property type="protein sequence ID" value="GAA3522964.1"/>
    <property type="molecule type" value="Genomic_DNA"/>
</dbReference>
<dbReference type="Proteomes" id="UP001500459">
    <property type="component" value="Unassembled WGS sequence"/>
</dbReference>
<proteinExistence type="predicted"/>
<dbReference type="Pfam" id="PF11625">
    <property type="entry name" value="DUF3253"/>
    <property type="match status" value="1"/>
</dbReference>
<evidence type="ECO:0000313" key="2">
    <source>
        <dbReference type="Proteomes" id="UP001500459"/>
    </source>
</evidence>
<dbReference type="InterPro" id="IPR021660">
    <property type="entry name" value="DUF3253"/>
</dbReference>
<keyword evidence="2" id="KW-1185">Reference proteome</keyword>
<accession>A0ABP6UUR0</accession>
<sequence>MKKDFQKEHLKFALHRGLNKTYCPSEVARSLCGLSWRKYMKITREIADNLVREGKLEVFQKNVKQQALPSRLKGPIRLRISPVYYKNLNQEHT</sequence>
<dbReference type="SUPFAM" id="SSF46785">
    <property type="entry name" value="Winged helix' DNA-binding domain"/>
    <property type="match status" value="1"/>
</dbReference>
<comment type="caution">
    <text evidence="1">The sequence shown here is derived from an EMBL/GenBank/DDBJ whole genome shotgun (WGS) entry which is preliminary data.</text>
</comment>
<evidence type="ECO:0008006" key="3">
    <source>
        <dbReference type="Google" id="ProtNLM"/>
    </source>
</evidence>
<dbReference type="InterPro" id="IPR036388">
    <property type="entry name" value="WH-like_DNA-bd_sf"/>
</dbReference>
<dbReference type="Gene3D" id="1.10.10.10">
    <property type="entry name" value="Winged helix-like DNA-binding domain superfamily/Winged helix DNA-binding domain"/>
    <property type="match status" value="1"/>
</dbReference>